<dbReference type="GO" id="GO:0046914">
    <property type="term" value="F:transition metal ion binding"/>
    <property type="evidence" value="ECO:0007669"/>
    <property type="project" value="InterPro"/>
</dbReference>
<comment type="caution">
    <text evidence="3">The sequence shown here is derived from an EMBL/GenBank/DDBJ whole genome shotgun (WGS) entry which is preliminary data.</text>
</comment>
<dbReference type="InterPro" id="IPR052713">
    <property type="entry name" value="FeoA"/>
</dbReference>
<dbReference type="AlphaFoldDB" id="A0A4V3HGJ6"/>
<keyword evidence="4" id="KW-1185">Reference proteome</keyword>
<dbReference type="InterPro" id="IPR008988">
    <property type="entry name" value="Transcriptional_repressor_C"/>
</dbReference>
<dbReference type="Proteomes" id="UP000295066">
    <property type="component" value="Unassembled WGS sequence"/>
</dbReference>
<evidence type="ECO:0000313" key="3">
    <source>
        <dbReference type="EMBL" id="TDY61621.1"/>
    </source>
</evidence>
<keyword evidence="1" id="KW-0408">Iron</keyword>
<dbReference type="Gene3D" id="2.30.30.90">
    <property type="match status" value="1"/>
</dbReference>
<evidence type="ECO:0000313" key="4">
    <source>
        <dbReference type="Proteomes" id="UP000295066"/>
    </source>
</evidence>
<feature type="domain" description="Ferrous iron transporter FeoA-like" evidence="2">
    <location>
        <begin position="14"/>
        <end position="86"/>
    </location>
</feature>
<dbReference type="RefSeq" id="WP_133957075.1">
    <property type="nucleotide sequence ID" value="NZ_SORI01000005.1"/>
</dbReference>
<organism evidence="3 4">
    <name type="scientific">Aminivibrio pyruvatiphilus</name>
    <dbReference type="NCBI Taxonomy" id="1005740"/>
    <lineage>
        <taxon>Bacteria</taxon>
        <taxon>Thermotogati</taxon>
        <taxon>Synergistota</taxon>
        <taxon>Synergistia</taxon>
        <taxon>Synergistales</taxon>
        <taxon>Aminobacteriaceae</taxon>
        <taxon>Aminivibrio</taxon>
    </lineage>
</organism>
<proteinExistence type="predicted"/>
<gene>
    <name evidence="3" type="ORF">C8D99_10533</name>
</gene>
<protein>
    <submittedName>
        <fullName evidence="3">Ferrous iron transport protein A</fullName>
    </submittedName>
</protein>
<name>A0A4V3HGJ6_9BACT</name>
<evidence type="ECO:0000256" key="1">
    <source>
        <dbReference type="ARBA" id="ARBA00023004"/>
    </source>
</evidence>
<dbReference type="Pfam" id="PF04023">
    <property type="entry name" value="FeoA"/>
    <property type="match status" value="1"/>
</dbReference>
<accession>A0A4V3HGJ6</accession>
<evidence type="ECO:0000259" key="2">
    <source>
        <dbReference type="SMART" id="SM00899"/>
    </source>
</evidence>
<dbReference type="InterPro" id="IPR038157">
    <property type="entry name" value="FeoA_core_dom"/>
</dbReference>
<reference evidence="3 4" key="1">
    <citation type="submission" date="2019-03" db="EMBL/GenBank/DDBJ databases">
        <title>Genomic Encyclopedia of Type Strains, Phase IV (KMG-IV): sequencing the most valuable type-strain genomes for metagenomic binning, comparative biology and taxonomic classification.</title>
        <authorList>
            <person name="Goeker M."/>
        </authorList>
    </citation>
    <scope>NUCLEOTIDE SEQUENCE [LARGE SCALE GENOMIC DNA]</scope>
    <source>
        <strain evidence="3 4">DSM 25964</strain>
    </source>
</reference>
<dbReference type="OrthoDB" id="9811076at2"/>
<dbReference type="SMART" id="SM00899">
    <property type="entry name" value="FeoA"/>
    <property type="match status" value="1"/>
</dbReference>
<dbReference type="PANTHER" id="PTHR42954:SF2">
    <property type="entry name" value="FE(2+) TRANSPORT PROTEIN A"/>
    <property type="match status" value="1"/>
</dbReference>
<dbReference type="InterPro" id="IPR007167">
    <property type="entry name" value="Fe-transptr_FeoA-like"/>
</dbReference>
<dbReference type="EMBL" id="SORI01000005">
    <property type="protein sequence ID" value="TDY61621.1"/>
    <property type="molecule type" value="Genomic_DNA"/>
</dbReference>
<dbReference type="PANTHER" id="PTHR42954">
    <property type="entry name" value="FE(2+) TRANSPORT PROTEIN A"/>
    <property type="match status" value="1"/>
</dbReference>
<sequence>MGAFGGCCGTVTEKALSSLAVGEGGVVSKIGGDGGLKRRILEMGLVPGTEIRVERKAPLNDPVSVWFRGYELSLRVDEADAVFVRPKGCAGCGGGCK</sequence>
<dbReference type="SUPFAM" id="SSF50037">
    <property type="entry name" value="C-terminal domain of transcriptional repressors"/>
    <property type="match status" value="1"/>
</dbReference>